<evidence type="ECO:0000256" key="1">
    <source>
        <dbReference type="SAM" id="Phobius"/>
    </source>
</evidence>
<dbReference type="Pfam" id="PF26593">
    <property type="entry name" value="TraC-like"/>
    <property type="match status" value="1"/>
</dbReference>
<gene>
    <name evidence="4" type="ORF">SAMN05443574_12314</name>
</gene>
<reference evidence="4 5" key="1">
    <citation type="submission" date="2016-10" db="EMBL/GenBank/DDBJ databases">
        <authorList>
            <person name="de Groot N.N."/>
        </authorList>
    </citation>
    <scope>NUCLEOTIDE SEQUENCE [LARGE SCALE GENOMIC DNA]</scope>
    <source>
        <strain evidence="4 5">DSM 3756</strain>
    </source>
</reference>
<keyword evidence="1" id="KW-1133">Transmembrane helix</keyword>
<evidence type="ECO:0000259" key="2">
    <source>
        <dbReference type="Pfam" id="PF26592"/>
    </source>
</evidence>
<accession>A0A1H3AAP7</accession>
<organism evidence="4 5">
    <name type="scientific">Haloarcula vallismortis</name>
    <name type="common">Halobacterium vallismortis</name>
    <dbReference type="NCBI Taxonomy" id="28442"/>
    <lineage>
        <taxon>Archaea</taxon>
        <taxon>Methanobacteriati</taxon>
        <taxon>Methanobacteriota</taxon>
        <taxon>Stenosarchaea group</taxon>
        <taxon>Halobacteria</taxon>
        <taxon>Halobacteriales</taxon>
        <taxon>Haloarculaceae</taxon>
        <taxon>Haloarcula</taxon>
    </lineage>
</organism>
<dbReference type="Pfam" id="PF26592">
    <property type="entry name" value="PrgI_like"/>
    <property type="match status" value="1"/>
</dbReference>
<dbReference type="AlphaFoldDB" id="A0A1H3AAP7"/>
<keyword evidence="1" id="KW-0472">Membrane</keyword>
<evidence type="ECO:0000313" key="4">
    <source>
        <dbReference type="EMBL" id="SDX26635.1"/>
    </source>
</evidence>
<name>A0A1H3AAP7_HALVA</name>
<protein>
    <recommendedName>
        <fullName evidence="6">PrgI family protein</fullName>
    </recommendedName>
</protein>
<dbReference type="RefSeq" id="WP_004517779.1">
    <property type="nucleotide sequence ID" value="NZ_FNOF01000023.1"/>
</dbReference>
<keyword evidence="1" id="KW-0812">Transmembrane</keyword>
<proteinExistence type="predicted"/>
<feature type="transmembrane region" description="Helical" evidence="1">
    <location>
        <begin position="30"/>
        <end position="48"/>
    </location>
</feature>
<feature type="domain" description="TraC-like" evidence="3">
    <location>
        <begin position="116"/>
        <end position="316"/>
    </location>
</feature>
<dbReference type="InterPro" id="IPR058597">
    <property type="entry name" value="PrgI-like_dom"/>
</dbReference>
<dbReference type="STRING" id="28442.SAMN05443574_12314"/>
<feature type="domain" description="PrgI-like" evidence="2">
    <location>
        <begin position="20"/>
        <end position="104"/>
    </location>
</feature>
<evidence type="ECO:0000313" key="5">
    <source>
        <dbReference type="Proteomes" id="UP000182573"/>
    </source>
</evidence>
<feature type="transmembrane region" description="Helical" evidence="1">
    <location>
        <begin position="60"/>
        <end position="80"/>
    </location>
</feature>
<dbReference type="EMBL" id="FNOF01000023">
    <property type="protein sequence ID" value="SDX26635.1"/>
    <property type="molecule type" value="Genomic_DNA"/>
</dbReference>
<dbReference type="InterPro" id="IPR058596">
    <property type="entry name" value="TraC-like_dom"/>
</dbReference>
<evidence type="ECO:0000259" key="3">
    <source>
        <dbReference type="Pfam" id="PF26593"/>
    </source>
</evidence>
<sequence>MSSATDPAKRIPKSLGTDTQFLGKYSLTDLAVAGLPGVLVVLVTQVVIPPSLTVRGIPVSALTIPVAAIAIAFGGLFVYLTPGYTNSLDWLGTFVGFHRSETEIAHEDAKEYTHVERVYPRHDAIERTDRALVGAVQVSPPTMALATDEEWEQKTEAFQDFVNTTVEFPIQIYSTTQSFPADEYVGRYKDRLSDPDVKSNERLQALIEHYVDWYDRELAQRQMTIRDHYVLIPVRPEEVRYERASLLEKLAGIPVLGILIQIVTAPPEEEERAAMLEELDERRRRVERGLRGIEGCDTRPVDAAELTRLIAEYWTGTEIEYGNPEQVLRTSPVITNP</sequence>
<evidence type="ECO:0008006" key="6">
    <source>
        <dbReference type="Google" id="ProtNLM"/>
    </source>
</evidence>
<dbReference type="Proteomes" id="UP000182573">
    <property type="component" value="Unassembled WGS sequence"/>
</dbReference>